<protein>
    <submittedName>
        <fullName evidence="2">Uncharacterized protein</fullName>
    </submittedName>
</protein>
<feature type="transmembrane region" description="Helical" evidence="1">
    <location>
        <begin position="81"/>
        <end position="105"/>
    </location>
</feature>
<gene>
    <name evidence="2" type="ORF">COV91_06305</name>
</gene>
<feature type="transmembrane region" description="Helical" evidence="1">
    <location>
        <begin position="7"/>
        <end position="26"/>
    </location>
</feature>
<dbReference type="EMBL" id="PCVG01000087">
    <property type="protein sequence ID" value="PIQ67994.1"/>
    <property type="molecule type" value="Genomic_DNA"/>
</dbReference>
<keyword evidence="1" id="KW-1133">Transmembrane helix</keyword>
<comment type="caution">
    <text evidence="2">The sequence shown here is derived from an EMBL/GenBank/DDBJ whole genome shotgun (WGS) entry which is preliminary data.</text>
</comment>
<evidence type="ECO:0000313" key="3">
    <source>
        <dbReference type="Proteomes" id="UP000229342"/>
    </source>
</evidence>
<name>A0A2H0KC76_9BACT</name>
<dbReference type="Proteomes" id="UP000229342">
    <property type="component" value="Unassembled WGS sequence"/>
</dbReference>
<proteinExistence type="predicted"/>
<dbReference type="AlphaFoldDB" id="A0A2H0KC76"/>
<evidence type="ECO:0000313" key="2">
    <source>
        <dbReference type="EMBL" id="PIQ67994.1"/>
    </source>
</evidence>
<keyword evidence="1" id="KW-0812">Transmembrane</keyword>
<sequence>MKITKKLVALAILIVVWAMFTVFTVWNMQQRGYTIEKVQRILSEHRNSFNARTFDRYAPPPAKFPRSYSNSVMLFAISPDFFVWSGAWLSLGVFVLIVLLAVYIIKSAVNEKGAKVAKAGGG</sequence>
<accession>A0A2H0KC76</accession>
<organism evidence="2 3">
    <name type="scientific">Candidatus Taylorbacteria bacterium CG11_big_fil_rev_8_21_14_0_20_46_11</name>
    <dbReference type="NCBI Taxonomy" id="1975025"/>
    <lineage>
        <taxon>Bacteria</taxon>
        <taxon>Candidatus Tayloriibacteriota</taxon>
    </lineage>
</organism>
<evidence type="ECO:0000256" key="1">
    <source>
        <dbReference type="SAM" id="Phobius"/>
    </source>
</evidence>
<keyword evidence="1" id="KW-0472">Membrane</keyword>
<reference evidence="2 3" key="1">
    <citation type="submission" date="2017-09" db="EMBL/GenBank/DDBJ databases">
        <title>Depth-based differentiation of microbial function through sediment-hosted aquifers and enrichment of novel symbionts in the deep terrestrial subsurface.</title>
        <authorList>
            <person name="Probst A.J."/>
            <person name="Ladd B."/>
            <person name="Jarett J.K."/>
            <person name="Geller-Mcgrath D.E."/>
            <person name="Sieber C.M."/>
            <person name="Emerson J.B."/>
            <person name="Anantharaman K."/>
            <person name="Thomas B.C."/>
            <person name="Malmstrom R."/>
            <person name="Stieglmeier M."/>
            <person name="Klingl A."/>
            <person name="Woyke T."/>
            <person name="Ryan C.M."/>
            <person name="Banfield J.F."/>
        </authorList>
    </citation>
    <scope>NUCLEOTIDE SEQUENCE [LARGE SCALE GENOMIC DNA]</scope>
    <source>
        <strain evidence="2">CG11_big_fil_rev_8_21_14_0_20_46_11</strain>
    </source>
</reference>